<feature type="compositionally biased region" description="Polar residues" evidence="1">
    <location>
        <begin position="245"/>
        <end position="255"/>
    </location>
</feature>
<feature type="region of interest" description="Disordered" evidence="1">
    <location>
        <begin position="9"/>
        <end position="105"/>
    </location>
</feature>
<feature type="compositionally biased region" description="Polar residues" evidence="1">
    <location>
        <begin position="73"/>
        <end position="91"/>
    </location>
</feature>
<reference evidence="2" key="1">
    <citation type="journal article" date="2023" name="BMC Genomics">
        <title>Chromosome-level genome assemblies of Cutaneotrichosporon spp. (Trichosporonales, Basidiomycota) reveal imbalanced evolution between nucleotide sequences and chromosome synteny.</title>
        <authorList>
            <person name="Kobayashi Y."/>
            <person name="Kayamori A."/>
            <person name="Aoki K."/>
            <person name="Shiwa Y."/>
            <person name="Matsutani M."/>
            <person name="Fujita N."/>
            <person name="Sugita T."/>
            <person name="Iwasaki W."/>
            <person name="Tanaka N."/>
            <person name="Takashima M."/>
        </authorList>
    </citation>
    <scope>NUCLEOTIDE SEQUENCE</scope>
    <source>
        <strain evidence="2">HIS016</strain>
    </source>
</reference>
<feature type="compositionally biased region" description="Low complexity" evidence="1">
    <location>
        <begin position="278"/>
        <end position="293"/>
    </location>
</feature>
<organism evidence="2 3">
    <name type="scientific">Cutaneotrichosporon spelunceum</name>
    <dbReference type="NCBI Taxonomy" id="1672016"/>
    <lineage>
        <taxon>Eukaryota</taxon>
        <taxon>Fungi</taxon>
        <taxon>Dikarya</taxon>
        <taxon>Basidiomycota</taxon>
        <taxon>Agaricomycotina</taxon>
        <taxon>Tremellomycetes</taxon>
        <taxon>Trichosporonales</taxon>
        <taxon>Trichosporonaceae</taxon>
        <taxon>Cutaneotrichosporon</taxon>
    </lineage>
</organism>
<dbReference type="Proteomes" id="UP001222932">
    <property type="component" value="Unassembled WGS sequence"/>
</dbReference>
<feature type="region of interest" description="Disordered" evidence="1">
    <location>
        <begin position="183"/>
        <end position="322"/>
    </location>
</feature>
<proteinExistence type="predicted"/>
<dbReference type="EMBL" id="BTCM01000003">
    <property type="protein sequence ID" value="GMK56175.1"/>
    <property type="molecule type" value="Genomic_DNA"/>
</dbReference>
<dbReference type="AlphaFoldDB" id="A0AAD3TSQ9"/>
<evidence type="ECO:0000313" key="3">
    <source>
        <dbReference type="Proteomes" id="UP001222932"/>
    </source>
</evidence>
<keyword evidence="3" id="KW-1185">Reference proteome</keyword>
<feature type="compositionally biased region" description="Low complexity" evidence="1">
    <location>
        <begin position="58"/>
        <end position="72"/>
    </location>
</feature>
<accession>A0AAD3TSQ9</accession>
<sequence>MLCFAWCMRGQADEPEGGTSSPSVKSVEPARPVELLSGSGAPKITLTVPSREALTTLGAGDSASSPSRDSASNPTPSCSVTPANHGSSPAASRTPPRADSGTSVTALECVTSLESVPEEIVHMTWTVSAVDPEPPAARQVTCQEDVATRNPVKAAGVKEAPVSGVDEVPGTPELVASVEEAVPPGCTMAQVPERKPENQAEPAPELVTATNPSSEDIDAARSEDQSPQDAKAPAPNDDLDGTPRATPSTTPSIQCLGSPPRSDTVPVVDLTLDETDEGSSAAHDGGASAESSGKSTGVLKPKGMARSEAAVHTEDVSAPVAS</sequence>
<comment type="caution">
    <text evidence="2">The sequence shown here is derived from an EMBL/GenBank/DDBJ whole genome shotgun (WGS) entry which is preliminary data.</text>
</comment>
<evidence type="ECO:0000313" key="2">
    <source>
        <dbReference type="EMBL" id="GMK56175.1"/>
    </source>
</evidence>
<name>A0AAD3TSQ9_9TREE</name>
<gene>
    <name evidence="2" type="ORF">CspeluHIS016_0300150</name>
</gene>
<evidence type="ECO:0000256" key="1">
    <source>
        <dbReference type="SAM" id="MobiDB-lite"/>
    </source>
</evidence>
<reference evidence="2" key="2">
    <citation type="submission" date="2023-06" db="EMBL/GenBank/DDBJ databases">
        <authorList>
            <person name="Kobayashi Y."/>
            <person name="Kayamori A."/>
            <person name="Aoki K."/>
            <person name="Shiwa Y."/>
            <person name="Fujita N."/>
            <person name="Sugita T."/>
            <person name="Iwasaki W."/>
            <person name="Tanaka N."/>
            <person name="Takashima M."/>
        </authorList>
    </citation>
    <scope>NUCLEOTIDE SEQUENCE</scope>
    <source>
        <strain evidence="2">HIS016</strain>
    </source>
</reference>
<protein>
    <submittedName>
        <fullName evidence="2">Uncharacterized protein</fullName>
    </submittedName>
</protein>